<dbReference type="PROSITE" id="PS00445">
    <property type="entry name" value="FGGY_KINASES_2"/>
    <property type="match status" value="1"/>
</dbReference>
<dbReference type="Proteomes" id="UP000095672">
    <property type="component" value="Chromosome"/>
</dbReference>
<organism evidence="14 15">
    <name type="scientific">Microbulbifer aggregans</name>
    <dbReference type="NCBI Taxonomy" id="1769779"/>
    <lineage>
        <taxon>Bacteria</taxon>
        <taxon>Pseudomonadati</taxon>
        <taxon>Pseudomonadota</taxon>
        <taxon>Gammaproteobacteria</taxon>
        <taxon>Cellvibrionales</taxon>
        <taxon>Microbulbiferaceae</taxon>
        <taxon>Microbulbifer</taxon>
    </lineage>
</organism>
<dbReference type="GO" id="GO:0005829">
    <property type="term" value="C:cytosol"/>
    <property type="evidence" value="ECO:0007669"/>
    <property type="project" value="UniProtKB-ARBA"/>
</dbReference>
<dbReference type="EMBL" id="CP014143">
    <property type="protein sequence ID" value="AOS97498.1"/>
    <property type="molecule type" value="Genomic_DNA"/>
</dbReference>
<keyword evidence="7" id="KW-0319">Glycerol metabolism</keyword>
<dbReference type="InterPro" id="IPR018484">
    <property type="entry name" value="FGGY_N"/>
</dbReference>
<dbReference type="EC" id="2.7.1.30" evidence="3"/>
<evidence type="ECO:0000256" key="4">
    <source>
        <dbReference type="ARBA" id="ARBA00022679"/>
    </source>
</evidence>
<dbReference type="PANTHER" id="PTHR10196">
    <property type="entry name" value="SUGAR KINASE"/>
    <property type="match status" value="1"/>
</dbReference>
<reference evidence="15" key="1">
    <citation type="submission" date="2016-01" db="EMBL/GenBank/DDBJ databases">
        <title>Complete genome sequence of Microbulbifer sp. CCB-MM1, a halophile isolated from Matang Mangrove Forest, Perak.</title>
        <authorList>
            <person name="Moh T.H."/>
            <person name="Dinesh B."/>
            <person name="Lau N.-S."/>
            <person name="Go F."/>
            <person name="Alexander Chong S.-C."/>
        </authorList>
    </citation>
    <scope>NUCLEOTIDE SEQUENCE [LARGE SCALE GENOMIC DNA]</scope>
    <source>
        <strain evidence="15">CCB-MM1</strain>
    </source>
</reference>
<dbReference type="Pfam" id="PF00370">
    <property type="entry name" value="FGGY_N"/>
    <property type="match status" value="1"/>
</dbReference>
<name>A0A1C9W8L9_9GAMM</name>
<evidence type="ECO:0000256" key="3">
    <source>
        <dbReference type="ARBA" id="ARBA00012099"/>
    </source>
</evidence>
<dbReference type="GO" id="GO:0006072">
    <property type="term" value="P:glycerol-3-phosphate metabolic process"/>
    <property type="evidence" value="ECO:0007669"/>
    <property type="project" value="InterPro"/>
</dbReference>
<dbReference type="PATRIC" id="fig|1769779.3.peg.2077"/>
<comment type="catalytic activity">
    <reaction evidence="10">
        <text>glycerol + ATP = sn-glycerol 3-phosphate + ADP + H(+)</text>
        <dbReference type="Rhea" id="RHEA:21644"/>
        <dbReference type="ChEBI" id="CHEBI:15378"/>
        <dbReference type="ChEBI" id="CHEBI:17754"/>
        <dbReference type="ChEBI" id="CHEBI:30616"/>
        <dbReference type="ChEBI" id="CHEBI:57597"/>
        <dbReference type="ChEBI" id="CHEBI:456216"/>
        <dbReference type="EC" id="2.7.1.30"/>
    </reaction>
</comment>
<dbReference type="GO" id="GO:0005524">
    <property type="term" value="F:ATP binding"/>
    <property type="evidence" value="ECO:0007669"/>
    <property type="project" value="UniProtKB-KW"/>
</dbReference>
<evidence type="ECO:0000256" key="9">
    <source>
        <dbReference type="ARBA" id="ARBA00043149"/>
    </source>
</evidence>
<accession>A0A1C9W8L9</accession>
<sequence>MILSIDQGTTGTTAFVFDNEGSLLGRSYSEFPQYYPQPGWVEHRADEIWAVTQRVSAAALERAGVSATELSAIGITNQRETTVLWDRKTGEPVHPAIVWQCRRSAEVCKAHERAGRADWLRQKTGLVLDAYFSASKLQWMFERYPELAARARAGELCFGTIDSWLIWKMSGGRAHLTDHTNASRTLLYDLASGDWDAELLDLFDCPVEILPAIRPSAAYFVDTDPHAFLGASAPITGVAGDQQAALFGQGCTRPGLIKNTYGTGCFMLAYAGNERPEAPAGLLTTVACGPDGAPAYALEGAVFNAGSAVQWLRDEMGLIRYAEETEAIAQRVQDTRGVYLVPAFSGLGAPHWDPTARGTICGLSRGTGKDELVRATLESIAYQSNELAGLMSQALGVPLACLRVDGGASANNFLMQFQSDISDVRVERPRQVESTAVGAALLAGIGAGMWQPGKRPESLQEIERDFVPQMDPGRREELISGWQRAVRACRTF</sequence>
<evidence type="ECO:0000256" key="5">
    <source>
        <dbReference type="ARBA" id="ARBA00022741"/>
    </source>
</evidence>
<dbReference type="AlphaFoldDB" id="A0A1C9W8L9"/>
<dbReference type="GO" id="GO:0004370">
    <property type="term" value="F:glycerol kinase activity"/>
    <property type="evidence" value="ECO:0007669"/>
    <property type="project" value="UniProtKB-EC"/>
</dbReference>
<evidence type="ECO:0000256" key="8">
    <source>
        <dbReference type="ARBA" id="ARBA00022840"/>
    </source>
</evidence>
<evidence type="ECO:0000256" key="1">
    <source>
        <dbReference type="ARBA" id="ARBA00005190"/>
    </source>
</evidence>
<dbReference type="InterPro" id="IPR000577">
    <property type="entry name" value="Carb_kinase_FGGY"/>
</dbReference>
<dbReference type="InterPro" id="IPR043129">
    <property type="entry name" value="ATPase_NBD"/>
</dbReference>
<dbReference type="KEGG" id="micc:AUP74_02068"/>
<keyword evidence="15" id="KW-1185">Reference proteome</keyword>
<keyword evidence="8" id="KW-0067">ATP-binding</keyword>
<evidence type="ECO:0000256" key="11">
    <source>
        <dbReference type="RuleBase" id="RU003733"/>
    </source>
</evidence>
<dbReference type="OrthoDB" id="9805576at2"/>
<dbReference type="FunFam" id="3.30.420.40:FF:000008">
    <property type="entry name" value="Glycerol kinase"/>
    <property type="match status" value="1"/>
</dbReference>
<proteinExistence type="inferred from homology"/>
<dbReference type="STRING" id="1769779.AUP74_02068"/>
<comment type="similarity">
    <text evidence="2 11">Belongs to the FGGY kinase family.</text>
</comment>
<evidence type="ECO:0000256" key="2">
    <source>
        <dbReference type="ARBA" id="ARBA00009156"/>
    </source>
</evidence>
<keyword evidence="4 11" id="KW-0808">Transferase</keyword>
<dbReference type="PANTHER" id="PTHR10196:SF78">
    <property type="entry name" value="GLYCEROL KINASE"/>
    <property type="match status" value="1"/>
</dbReference>
<dbReference type="NCBIfam" id="TIGR01311">
    <property type="entry name" value="glycerol_kin"/>
    <property type="match status" value="1"/>
</dbReference>
<dbReference type="InterPro" id="IPR018483">
    <property type="entry name" value="Carb_kinase_FGGY_CS"/>
</dbReference>
<dbReference type="FunFam" id="3.30.420.40:FF:000007">
    <property type="entry name" value="Glycerol kinase"/>
    <property type="match status" value="1"/>
</dbReference>
<dbReference type="GO" id="GO:0019563">
    <property type="term" value="P:glycerol catabolic process"/>
    <property type="evidence" value="ECO:0007669"/>
    <property type="project" value="TreeGrafter"/>
</dbReference>
<evidence type="ECO:0000313" key="15">
    <source>
        <dbReference type="Proteomes" id="UP000095672"/>
    </source>
</evidence>
<evidence type="ECO:0000259" key="13">
    <source>
        <dbReference type="Pfam" id="PF02782"/>
    </source>
</evidence>
<evidence type="ECO:0000313" key="14">
    <source>
        <dbReference type="EMBL" id="AOS97498.1"/>
    </source>
</evidence>
<protein>
    <recommendedName>
        <fullName evidence="3">glycerol kinase</fullName>
        <ecNumber evidence="3">2.7.1.30</ecNumber>
    </recommendedName>
    <alternativeName>
        <fullName evidence="9">ATP:glycerol 3-phosphotransferase</fullName>
    </alternativeName>
</protein>
<dbReference type="CDD" id="cd07786">
    <property type="entry name" value="FGGY_EcGK_like"/>
    <property type="match status" value="1"/>
</dbReference>
<comment type="pathway">
    <text evidence="1">Polyol metabolism; glycerol degradation via glycerol kinase pathway; sn-glycerol 3-phosphate from glycerol: step 1/1.</text>
</comment>
<dbReference type="PIRSF" id="PIRSF000538">
    <property type="entry name" value="GlpK"/>
    <property type="match status" value="1"/>
</dbReference>
<keyword evidence="6 11" id="KW-0418">Kinase</keyword>
<dbReference type="NCBIfam" id="NF000756">
    <property type="entry name" value="PRK00047.1"/>
    <property type="match status" value="1"/>
</dbReference>
<evidence type="ECO:0000256" key="10">
    <source>
        <dbReference type="ARBA" id="ARBA00052101"/>
    </source>
</evidence>
<dbReference type="Gene3D" id="3.30.420.40">
    <property type="match status" value="2"/>
</dbReference>
<dbReference type="SUPFAM" id="SSF53067">
    <property type="entry name" value="Actin-like ATPase domain"/>
    <property type="match status" value="2"/>
</dbReference>
<dbReference type="InterPro" id="IPR018485">
    <property type="entry name" value="FGGY_C"/>
</dbReference>
<evidence type="ECO:0000259" key="12">
    <source>
        <dbReference type="Pfam" id="PF00370"/>
    </source>
</evidence>
<dbReference type="InterPro" id="IPR005999">
    <property type="entry name" value="Glycerol_kin"/>
</dbReference>
<feature type="domain" description="Carbohydrate kinase FGGY N-terminal" evidence="12">
    <location>
        <begin position="1"/>
        <end position="248"/>
    </location>
</feature>
<gene>
    <name evidence="14" type="primary">glpK</name>
    <name evidence="14" type="ORF">AUP74_02068</name>
</gene>
<feature type="domain" description="Carbohydrate kinase FGGY C-terminal" evidence="13">
    <location>
        <begin position="259"/>
        <end position="446"/>
    </location>
</feature>
<dbReference type="Pfam" id="PF02782">
    <property type="entry name" value="FGGY_C"/>
    <property type="match status" value="1"/>
</dbReference>
<keyword evidence="5" id="KW-0547">Nucleotide-binding</keyword>
<evidence type="ECO:0000256" key="6">
    <source>
        <dbReference type="ARBA" id="ARBA00022777"/>
    </source>
</evidence>
<evidence type="ECO:0000256" key="7">
    <source>
        <dbReference type="ARBA" id="ARBA00022798"/>
    </source>
</evidence>